<accession>A0A7X9LC14</accession>
<dbReference type="InterPro" id="IPR021529">
    <property type="entry name" value="DUF2798"/>
</dbReference>
<feature type="transmembrane region" description="Helical" evidence="1">
    <location>
        <begin position="50"/>
        <end position="68"/>
    </location>
</feature>
<keyword evidence="1" id="KW-0472">Membrane</keyword>
<reference evidence="2 3" key="1">
    <citation type="submission" date="2020-04" db="EMBL/GenBank/DDBJ databases">
        <title>MicrobeNet Type strains.</title>
        <authorList>
            <person name="Nicholson A.C."/>
        </authorList>
    </citation>
    <scope>NUCLEOTIDE SEQUENCE [LARGE SCALE GENOMIC DNA]</scope>
    <source>
        <strain evidence="2 3">DSM 22768</strain>
    </source>
</reference>
<proteinExistence type="predicted"/>
<evidence type="ECO:0008006" key="4">
    <source>
        <dbReference type="Google" id="ProtNLM"/>
    </source>
</evidence>
<dbReference type="EMBL" id="JABASA010000002">
    <property type="protein sequence ID" value="NMD48411.1"/>
    <property type="molecule type" value="Genomic_DNA"/>
</dbReference>
<evidence type="ECO:0000256" key="1">
    <source>
        <dbReference type="SAM" id="Phobius"/>
    </source>
</evidence>
<evidence type="ECO:0000313" key="2">
    <source>
        <dbReference type="EMBL" id="NMD48411.1"/>
    </source>
</evidence>
<keyword evidence="1" id="KW-1133">Transmembrane helix</keyword>
<gene>
    <name evidence="2" type="ORF">HHO37_01695</name>
</gene>
<dbReference type="RefSeq" id="WP_193522949.1">
    <property type="nucleotide sequence ID" value="NZ_JABASA010000002.1"/>
</dbReference>
<feature type="transmembrane region" description="Helical" evidence="1">
    <location>
        <begin position="88"/>
        <end position="114"/>
    </location>
</feature>
<evidence type="ECO:0000313" key="3">
    <source>
        <dbReference type="Proteomes" id="UP000532121"/>
    </source>
</evidence>
<sequence length="158" mass="18153">MFKKILMRDLVFSLCMSAIMAYTMECYNHILMLGGQYDYSLFWQVLKEAWWLPFLVFVIQMSVGGPLARKLAFSVINPREEKAYVTTIALSIATVLVMCPSMSFLACLIFKKAWGNFLPIYLKTVVLNFPMALCWQLFVAGPLVRKLNRILFKSPEST</sequence>
<organism evidence="2 3">
    <name type="scientific">Streptococcus ratti</name>
    <dbReference type="NCBI Taxonomy" id="1341"/>
    <lineage>
        <taxon>Bacteria</taxon>
        <taxon>Bacillati</taxon>
        <taxon>Bacillota</taxon>
        <taxon>Bacilli</taxon>
        <taxon>Lactobacillales</taxon>
        <taxon>Streptococcaceae</taxon>
        <taxon>Streptococcus</taxon>
    </lineage>
</organism>
<dbReference type="Proteomes" id="UP000532121">
    <property type="component" value="Unassembled WGS sequence"/>
</dbReference>
<protein>
    <recommendedName>
        <fullName evidence="4">DUF2798 domain-containing protein</fullName>
    </recommendedName>
</protein>
<dbReference type="Pfam" id="PF11391">
    <property type="entry name" value="DUF2798"/>
    <property type="match status" value="2"/>
</dbReference>
<comment type="caution">
    <text evidence="2">The sequence shown here is derived from an EMBL/GenBank/DDBJ whole genome shotgun (WGS) entry which is preliminary data.</text>
</comment>
<keyword evidence="1" id="KW-0812">Transmembrane</keyword>
<name>A0A7X9LC14_STRRT</name>
<feature type="transmembrane region" description="Helical" evidence="1">
    <location>
        <begin position="120"/>
        <end position="144"/>
    </location>
</feature>
<dbReference type="AlphaFoldDB" id="A0A7X9LC14"/>